<dbReference type="OrthoDB" id="7064567at2"/>
<dbReference type="Proteomes" id="UP000239867">
    <property type="component" value="Chromosome"/>
</dbReference>
<evidence type="ECO:0000313" key="1">
    <source>
        <dbReference type="EMBL" id="AVD70572.1"/>
    </source>
</evidence>
<proteinExistence type="predicted"/>
<dbReference type="RefSeq" id="WP_104935866.1">
    <property type="nucleotide sequence ID" value="NZ_CP021255.1"/>
</dbReference>
<evidence type="ECO:0000313" key="2">
    <source>
        <dbReference type="Proteomes" id="UP000239867"/>
    </source>
</evidence>
<protein>
    <submittedName>
        <fullName evidence="1">Uncharacterized protein</fullName>
    </submittedName>
</protein>
<name>A0A2L1GLM7_9BACT</name>
<gene>
    <name evidence="1" type="ORF">CAY53_02980</name>
</gene>
<sequence>MAFVNEYISDEDVEKYGIAQLRDELHFDYARRCDWEWTRDRERDAYLVQIHHLGRDLEPEYWLLYEKGRYCVVMLYRGGGSKNYSERPYRRLWHFDGFSGGWLRSPVPPVEEQPHIIQLLKEALTAYGEGGVNSYVSDTLVSFTF</sequence>
<dbReference type="EMBL" id="CP021255">
    <property type="protein sequence ID" value="AVD70572.1"/>
    <property type="molecule type" value="Genomic_DNA"/>
</dbReference>
<organism evidence="1 2">
    <name type="scientific">Desulfobulbus oralis</name>
    <dbReference type="NCBI Taxonomy" id="1986146"/>
    <lineage>
        <taxon>Bacteria</taxon>
        <taxon>Pseudomonadati</taxon>
        <taxon>Thermodesulfobacteriota</taxon>
        <taxon>Desulfobulbia</taxon>
        <taxon>Desulfobulbales</taxon>
        <taxon>Desulfobulbaceae</taxon>
        <taxon>Desulfobulbus</taxon>
    </lineage>
</organism>
<accession>A0A2L1GLM7</accession>
<dbReference type="AlphaFoldDB" id="A0A2L1GLM7"/>
<reference evidence="1" key="1">
    <citation type="submission" date="2017-05" db="EMBL/GenBank/DDBJ databases">
        <authorList>
            <person name="Song R."/>
            <person name="Chenine A.L."/>
            <person name="Ruprecht R.M."/>
        </authorList>
    </citation>
    <scope>NUCLEOTIDE SEQUENCE</scope>
    <source>
        <strain evidence="1">ORNL</strain>
    </source>
</reference>
<dbReference type="KEGG" id="deo:CAY53_02980"/>
<keyword evidence="2" id="KW-1185">Reference proteome</keyword>
<reference evidence="1" key="2">
    <citation type="journal article" date="2018" name="MBio">
        <title>Insights into the evolution of host association through the isolation and characterization of a novel human periodontal pathobiont, Desulfobulbus oralis.</title>
        <authorList>
            <person name="Cross K.L."/>
            <person name="Chirania P."/>
            <person name="Xiong W."/>
            <person name="Beall C.J."/>
            <person name="Elkins J.G."/>
            <person name="Giannone R.J."/>
            <person name="Griffen A.L."/>
            <person name="Guss A.M."/>
            <person name="Hettich R.L."/>
            <person name="Joshi S.S."/>
            <person name="Mokrzan E.M."/>
            <person name="Martin R.K."/>
            <person name="Zhulin I.B."/>
            <person name="Leys E.J."/>
            <person name="Podar M."/>
        </authorList>
    </citation>
    <scope>NUCLEOTIDE SEQUENCE [LARGE SCALE GENOMIC DNA]</scope>
    <source>
        <strain evidence="1">ORNL</strain>
    </source>
</reference>